<proteinExistence type="predicted"/>
<dbReference type="EMBL" id="GBXM01027292">
    <property type="protein sequence ID" value="JAH81285.1"/>
    <property type="molecule type" value="Transcribed_RNA"/>
</dbReference>
<organism evidence="1">
    <name type="scientific">Anguilla anguilla</name>
    <name type="common">European freshwater eel</name>
    <name type="synonym">Muraena anguilla</name>
    <dbReference type="NCBI Taxonomy" id="7936"/>
    <lineage>
        <taxon>Eukaryota</taxon>
        <taxon>Metazoa</taxon>
        <taxon>Chordata</taxon>
        <taxon>Craniata</taxon>
        <taxon>Vertebrata</taxon>
        <taxon>Euteleostomi</taxon>
        <taxon>Actinopterygii</taxon>
        <taxon>Neopterygii</taxon>
        <taxon>Teleostei</taxon>
        <taxon>Anguilliformes</taxon>
        <taxon>Anguillidae</taxon>
        <taxon>Anguilla</taxon>
    </lineage>
</organism>
<reference evidence="1" key="2">
    <citation type="journal article" date="2015" name="Fish Shellfish Immunol.">
        <title>Early steps in the European eel (Anguilla anguilla)-Vibrio vulnificus interaction in the gills: Role of the RtxA13 toxin.</title>
        <authorList>
            <person name="Callol A."/>
            <person name="Pajuelo D."/>
            <person name="Ebbesson L."/>
            <person name="Teles M."/>
            <person name="MacKenzie S."/>
            <person name="Amaro C."/>
        </authorList>
    </citation>
    <scope>NUCLEOTIDE SEQUENCE</scope>
</reference>
<name>A0A0E9VVF7_ANGAN</name>
<accession>A0A0E9VVF7</accession>
<sequence length="13" mass="1667">MNYRVTNNRVWTL</sequence>
<reference evidence="1" key="1">
    <citation type="submission" date="2014-11" db="EMBL/GenBank/DDBJ databases">
        <authorList>
            <person name="Amaro Gonzalez C."/>
        </authorList>
    </citation>
    <scope>NUCLEOTIDE SEQUENCE</scope>
</reference>
<evidence type="ECO:0000313" key="1">
    <source>
        <dbReference type="EMBL" id="JAH81285.1"/>
    </source>
</evidence>
<protein>
    <submittedName>
        <fullName evidence="1">Uncharacterized protein</fullName>
    </submittedName>
</protein>